<dbReference type="STRING" id="29170.A0A368GVV3"/>
<reference evidence="7 8" key="1">
    <citation type="submission" date="2014-10" db="EMBL/GenBank/DDBJ databases">
        <title>Draft genome of the hookworm Ancylostoma caninum.</title>
        <authorList>
            <person name="Mitreva M."/>
        </authorList>
    </citation>
    <scope>NUCLEOTIDE SEQUENCE [LARGE SCALE GENOMIC DNA]</scope>
    <source>
        <strain evidence="7 8">Baltimore</strain>
    </source>
</reference>
<dbReference type="PANTHER" id="PTHR24205:SF4">
    <property type="entry name" value="PROTEIN ESPINAS"/>
    <property type="match status" value="1"/>
</dbReference>
<dbReference type="PANTHER" id="PTHR24205">
    <property type="entry name" value="FOUR AND A HALF LIM DOMAINS PROTEIN"/>
    <property type="match status" value="1"/>
</dbReference>
<dbReference type="EMBL" id="JOJR01000046">
    <property type="protein sequence ID" value="RCN48503.1"/>
    <property type="molecule type" value="Genomic_DNA"/>
</dbReference>
<evidence type="ECO:0000259" key="6">
    <source>
        <dbReference type="PROSITE" id="PS50023"/>
    </source>
</evidence>
<proteinExistence type="predicted"/>
<dbReference type="GO" id="GO:0030018">
    <property type="term" value="C:Z disc"/>
    <property type="evidence" value="ECO:0007669"/>
    <property type="project" value="TreeGrafter"/>
</dbReference>
<dbReference type="SMART" id="SM00132">
    <property type="entry name" value="LIM"/>
    <property type="match status" value="1"/>
</dbReference>
<evidence type="ECO:0000256" key="3">
    <source>
        <dbReference type="ARBA" id="ARBA00022833"/>
    </source>
</evidence>
<accession>A0A368GVV3</accession>
<keyword evidence="8" id="KW-1185">Reference proteome</keyword>
<evidence type="ECO:0000256" key="5">
    <source>
        <dbReference type="PROSITE-ProRule" id="PRU00125"/>
    </source>
</evidence>
<dbReference type="SUPFAM" id="SSF57716">
    <property type="entry name" value="Glucocorticoid receptor-like (DNA-binding domain)"/>
    <property type="match status" value="1"/>
</dbReference>
<gene>
    <name evidence="7" type="ORF">ANCCAN_05499</name>
</gene>
<dbReference type="InterPro" id="IPR001781">
    <property type="entry name" value="Znf_LIM"/>
</dbReference>
<keyword evidence="1 5" id="KW-0479">Metal-binding</keyword>
<dbReference type="GO" id="GO:0005634">
    <property type="term" value="C:nucleus"/>
    <property type="evidence" value="ECO:0007669"/>
    <property type="project" value="TreeGrafter"/>
</dbReference>
<dbReference type="AlphaFoldDB" id="A0A368GVV3"/>
<dbReference type="Gene3D" id="2.10.110.10">
    <property type="entry name" value="Cysteine Rich Protein"/>
    <property type="match status" value="1"/>
</dbReference>
<comment type="caution">
    <text evidence="7">The sequence shown here is derived from an EMBL/GenBank/DDBJ whole genome shotgun (WGS) entry which is preliminary data.</text>
</comment>
<protein>
    <submittedName>
        <fullName evidence="7">LIM domain protein</fullName>
    </submittedName>
</protein>
<keyword evidence="4 5" id="KW-0440">LIM domain</keyword>
<sequence length="204" mass="23109">MLFHGRKLSTKLGRVPYRNCLSGRVVHKSESVHSLTFVWLVGSRALGKHRRTRYPTDDRGATNRPLIDGQKGEELAARGGNSGRKLSRAGNLLRPLIGRDLSIMTALGPSQNPAMCEIPVRLIAPQWREVQEDLSYKDKHWHEHCFLCNMCKISLVDMPFGSKNDRIFCSNCYDQAFATRCDGCNEIFRAGLDEIYAKTPLKFK</sequence>
<evidence type="ECO:0000256" key="1">
    <source>
        <dbReference type="ARBA" id="ARBA00022723"/>
    </source>
</evidence>
<dbReference type="Pfam" id="PF00412">
    <property type="entry name" value="LIM"/>
    <property type="match status" value="1"/>
</dbReference>
<dbReference type="Proteomes" id="UP000252519">
    <property type="component" value="Unassembled WGS sequence"/>
</dbReference>
<dbReference type="PROSITE" id="PS50023">
    <property type="entry name" value="LIM_DOMAIN_2"/>
    <property type="match status" value="1"/>
</dbReference>
<keyword evidence="3 5" id="KW-0862">Zinc</keyword>
<evidence type="ECO:0000313" key="8">
    <source>
        <dbReference type="Proteomes" id="UP000252519"/>
    </source>
</evidence>
<dbReference type="GO" id="GO:0003712">
    <property type="term" value="F:transcription coregulator activity"/>
    <property type="evidence" value="ECO:0007669"/>
    <property type="project" value="TreeGrafter"/>
</dbReference>
<keyword evidence="2" id="KW-0677">Repeat</keyword>
<dbReference type="GO" id="GO:0046872">
    <property type="term" value="F:metal ion binding"/>
    <property type="evidence" value="ECO:0007669"/>
    <property type="project" value="UniProtKB-KW"/>
</dbReference>
<dbReference type="OrthoDB" id="274660at2759"/>
<name>A0A368GVV3_ANCCA</name>
<organism evidence="7 8">
    <name type="scientific">Ancylostoma caninum</name>
    <name type="common">Dog hookworm</name>
    <dbReference type="NCBI Taxonomy" id="29170"/>
    <lineage>
        <taxon>Eukaryota</taxon>
        <taxon>Metazoa</taxon>
        <taxon>Ecdysozoa</taxon>
        <taxon>Nematoda</taxon>
        <taxon>Chromadorea</taxon>
        <taxon>Rhabditida</taxon>
        <taxon>Rhabditina</taxon>
        <taxon>Rhabditomorpha</taxon>
        <taxon>Strongyloidea</taxon>
        <taxon>Ancylostomatidae</taxon>
        <taxon>Ancylostomatinae</taxon>
        <taxon>Ancylostoma</taxon>
    </lineage>
</organism>
<evidence type="ECO:0000256" key="4">
    <source>
        <dbReference type="ARBA" id="ARBA00023038"/>
    </source>
</evidence>
<evidence type="ECO:0000256" key="2">
    <source>
        <dbReference type="ARBA" id="ARBA00022737"/>
    </source>
</evidence>
<feature type="domain" description="LIM zinc-binding" evidence="6">
    <location>
        <begin position="114"/>
        <end position="179"/>
    </location>
</feature>
<evidence type="ECO:0000313" key="7">
    <source>
        <dbReference type="EMBL" id="RCN48503.1"/>
    </source>
</evidence>